<dbReference type="GO" id="GO:0051083">
    <property type="term" value="P:'de novo' cotranslational protein folding"/>
    <property type="evidence" value="ECO:0007669"/>
    <property type="project" value="InterPro"/>
</dbReference>
<dbReference type="Gene3D" id="1.10.10.60">
    <property type="entry name" value="Homeodomain-like"/>
    <property type="match status" value="2"/>
</dbReference>
<dbReference type="SMART" id="SM00271">
    <property type="entry name" value="DnaJ"/>
    <property type="match status" value="1"/>
</dbReference>
<dbReference type="InterPro" id="IPR001623">
    <property type="entry name" value="DnaJ_domain"/>
</dbReference>
<dbReference type="Pfam" id="PF00249">
    <property type="entry name" value="Myb_DNA-binding"/>
    <property type="match status" value="1"/>
</dbReference>
<sequence length="583" mass="68918">MTNLQLALYGFSPSQRNLEPAGLFYETRLIRDKLTLGLCTLPIYKNSPSLEKKVEVTTSEEPVVVELRKELFDADNEKYEKYLMKLDPNDTKNQDHYKVLGLSKLRFQATADEIRYCYRQKVLKHHPDKKKHRGITLEKEEYFTCITKAYEQLGMGEAKRQAFDSVDHKFNDQLPNEKSINHSNFFTELAPVFELNARWSNIQPVPKLGTNEATRDHVETFYDFWFSFSSWREFSYLDEEDKERGEDRWERREMEKQNKAERERRRKEEGKRIRKLVEMAYAKDPRIIRFKKEEQARKDKAKEDKKRAILEKQEAIEREKREKLEAEQKIKAEQDRIAKEERDREKKEREVLKKATNQQKKRLRQLADAAGHWTEVSSEKLAEMERIERICLGFSLDQLKDLCERIESLSFAADIQQTLGDAEIAKKNGTPIPKMEEKNKENKEQEKVETWTSEEIQLLVKASNTFPPGTVERWIQIADYINEHRKDQSLPKKNEKQVIRQCKAVQTMNVKLPSTTQNSLGTALPDEDVWSASEQKCLEECLKKYPTTDEDRWERISTEIGTKSKKACIRRFKYLVNLVKNKK</sequence>
<feature type="domain" description="Myb-like" evidence="4">
    <location>
        <begin position="530"/>
        <end position="576"/>
    </location>
</feature>
<dbReference type="Gene3D" id="1.10.287.110">
    <property type="entry name" value="DnaJ domain"/>
    <property type="match status" value="1"/>
</dbReference>
<dbReference type="PROSITE" id="PS50090">
    <property type="entry name" value="MYB_LIKE"/>
    <property type="match status" value="1"/>
</dbReference>
<dbReference type="PANTHER" id="PTHR43999:SF1">
    <property type="entry name" value="DNAJ HOMOLOG SUBFAMILY C MEMBER 2"/>
    <property type="match status" value="1"/>
</dbReference>
<dbReference type="FunFam" id="1.10.287.110:FF:000176">
    <property type="entry name" value="Protein CBR-DNJ-11"/>
    <property type="match status" value="1"/>
</dbReference>
<evidence type="ECO:0000313" key="6">
    <source>
        <dbReference type="Proteomes" id="UP001152747"/>
    </source>
</evidence>
<comment type="subcellular location">
    <subcellularLocation>
        <location evidence="1">Nucleus</location>
    </subcellularLocation>
</comment>
<dbReference type="InterPro" id="IPR001005">
    <property type="entry name" value="SANT/Myb"/>
</dbReference>
<dbReference type="CDD" id="cd00167">
    <property type="entry name" value="SANT"/>
    <property type="match status" value="1"/>
</dbReference>
<keyword evidence="6" id="KW-1185">Reference proteome</keyword>
<evidence type="ECO:0000259" key="4">
    <source>
        <dbReference type="PROSITE" id="PS50090"/>
    </source>
</evidence>
<dbReference type="SUPFAM" id="SSF46565">
    <property type="entry name" value="Chaperone J-domain"/>
    <property type="match status" value="1"/>
</dbReference>
<dbReference type="PANTHER" id="PTHR43999">
    <property type="entry name" value="DNAJ HOMOLOG SUBFAMILY C MEMBER 2"/>
    <property type="match status" value="1"/>
</dbReference>
<feature type="region of interest" description="Disordered" evidence="2">
    <location>
        <begin position="321"/>
        <end position="357"/>
    </location>
</feature>
<protein>
    <recommendedName>
        <fullName evidence="7">DnaJ homolog subfamily C member 2</fullName>
    </recommendedName>
</protein>
<dbReference type="CDD" id="cd06257">
    <property type="entry name" value="DnaJ"/>
    <property type="match status" value="1"/>
</dbReference>
<dbReference type="GO" id="GO:0005829">
    <property type="term" value="C:cytosol"/>
    <property type="evidence" value="ECO:0007669"/>
    <property type="project" value="TreeGrafter"/>
</dbReference>
<evidence type="ECO:0000256" key="2">
    <source>
        <dbReference type="SAM" id="MobiDB-lite"/>
    </source>
</evidence>
<dbReference type="Pfam" id="PF23082">
    <property type="entry name" value="Myb_DNA-binding_2"/>
    <property type="match status" value="1"/>
</dbReference>
<dbReference type="GO" id="GO:0030544">
    <property type="term" value="F:Hsp70 protein binding"/>
    <property type="evidence" value="ECO:0007669"/>
    <property type="project" value="InterPro"/>
</dbReference>
<dbReference type="EMBL" id="CANHGI010000004">
    <property type="protein sequence ID" value="CAI5449182.1"/>
    <property type="molecule type" value="Genomic_DNA"/>
</dbReference>
<dbReference type="SUPFAM" id="SSF46689">
    <property type="entry name" value="Homeodomain-like"/>
    <property type="match status" value="2"/>
</dbReference>
<dbReference type="InterPro" id="IPR036869">
    <property type="entry name" value="J_dom_sf"/>
</dbReference>
<feature type="region of interest" description="Disordered" evidence="2">
    <location>
        <begin position="245"/>
        <end position="269"/>
    </location>
</feature>
<feature type="domain" description="J" evidence="3">
    <location>
        <begin position="95"/>
        <end position="167"/>
    </location>
</feature>
<evidence type="ECO:0008006" key="7">
    <source>
        <dbReference type="Google" id="ProtNLM"/>
    </source>
</evidence>
<dbReference type="InterPro" id="IPR044634">
    <property type="entry name" value="Zuotin/DnaJC2"/>
</dbReference>
<dbReference type="AlphaFoldDB" id="A0A9P1IS51"/>
<evidence type="ECO:0000256" key="1">
    <source>
        <dbReference type="ARBA" id="ARBA00004123"/>
    </source>
</evidence>
<dbReference type="Pfam" id="PF21884">
    <property type="entry name" value="ZUO1-like_ZHD"/>
    <property type="match status" value="1"/>
</dbReference>
<evidence type="ECO:0000313" key="5">
    <source>
        <dbReference type="EMBL" id="CAI5449182.1"/>
    </source>
</evidence>
<dbReference type="SMART" id="SM00717">
    <property type="entry name" value="SANT"/>
    <property type="match status" value="2"/>
</dbReference>
<evidence type="ECO:0000259" key="3">
    <source>
        <dbReference type="PROSITE" id="PS50076"/>
    </source>
</evidence>
<dbReference type="GO" id="GO:0043022">
    <property type="term" value="F:ribosome binding"/>
    <property type="evidence" value="ECO:0007669"/>
    <property type="project" value="InterPro"/>
</dbReference>
<proteinExistence type="predicted"/>
<accession>A0A9P1IS51</accession>
<dbReference type="GO" id="GO:0006450">
    <property type="term" value="P:regulation of translational fidelity"/>
    <property type="evidence" value="ECO:0007669"/>
    <property type="project" value="InterPro"/>
</dbReference>
<dbReference type="Proteomes" id="UP001152747">
    <property type="component" value="Unassembled WGS sequence"/>
</dbReference>
<dbReference type="InterPro" id="IPR009057">
    <property type="entry name" value="Homeodomain-like_sf"/>
</dbReference>
<organism evidence="5 6">
    <name type="scientific">Caenorhabditis angaria</name>
    <dbReference type="NCBI Taxonomy" id="860376"/>
    <lineage>
        <taxon>Eukaryota</taxon>
        <taxon>Metazoa</taxon>
        <taxon>Ecdysozoa</taxon>
        <taxon>Nematoda</taxon>
        <taxon>Chromadorea</taxon>
        <taxon>Rhabditida</taxon>
        <taxon>Rhabditina</taxon>
        <taxon>Rhabditomorpha</taxon>
        <taxon>Rhabditoidea</taxon>
        <taxon>Rhabditidae</taxon>
        <taxon>Peloderinae</taxon>
        <taxon>Caenorhabditis</taxon>
    </lineage>
</organism>
<dbReference type="Pfam" id="PF00226">
    <property type="entry name" value="DnaJ"/>
    <property type="match status" value="1"/>
</dbReference>
<dbReference type="OrthoDB" id="1690618at2759"/>
<comment type="caution">
    <text evidence="5">The sequence shown here is derived from an EMBL/GenBank/DDBJ whole genome shotgun (WGS) entry which is preliminary data.</text>
</comment>
<dbReference type="PROSITE" id="PS50076">
    <property type="entry name" value="DNAJ_2"/>
    <property type="match status" value="1"/>
</dbReference>
<name>A0A9P1IS51_9PELO</name>
<dbReference type="GO" id="GO:0005634">
    <property type="term" value="C:nucleus"/>
    <property type="evidence" value="ECO:0007669"/>
    <property type="project" value="UniProtKB-SubCell"/>
</dbReference>
<reference evidence="5" key="1">
    <citation type="submission" date="2022-11" db="EMBL/GenBank/DDBJ databases">
        <authorList>
            <person name="Kikuchi T."/>
        </authorList>
    </citation>
    <scope>NUCLEOTIDE SEQUENCE</scope>
    <source>
        <strain evidence="5">PS1010</strain>
    </source>
</reference>
<dbReference type="InterPro" id="IPR054076">
    <property type="entry name" value="ZUO1-like_ZHD"/>
</dbReference>
<gene>
    <name evidence="5" type="ORF">CAMP_LOCUS11819</name>
</gene>
<feature type="compositionally biased region" description="Basic and acidic residues" evidence="2">
    <location>
        <begin position="321"/>
        <end position="353"/>
    </location>
</feature>